<dbReference type="SUPFAM" id="SSF56935">
    <property type="entry name" value="Porins"/>
    <property type="match status" value="1"/>
</dbReference>
<keyword evidence="10" id="KW-0675">Receptor</keyword>
<name>A0A1G9H2P1_9BACT</name>
<dbReference type="Gene3D" id="2.170.130.10">
    <property type="entry name" value="TonB-dependent receptor, plug domain"/>
    <property type="match status" value="1"/>
</dbReference>
<keyword evidence="11" id="KW-1185">Reference proteome</keyword>
<evidence type="ECO:0000256" key="4">
    <source>
        <dbReference type="ARBA" id="ARBA00022692"/>
    </source>
</evidence>
<dbReference type="Proteomes" id="UP000198510">
    <property type="component" value="Unassembled WGS sequence"/>
</dbReference>
<dbReference type="EMBL" id="FNFO01000004">
    <property type="protein sequence ID" value="SDL07064.1"/>
    <property type="molecule type" value="Genomic_DNA"/>
</dbReference>
<gene>
    <name evidence="10" type="ORF">SAMN05421823_104296</name>
</gene>
<dbReference type="InterPro" id="IPR036942">
    <property type="entry name" value="Beta-barrel_TonB_sf"/>
</dbReference>
<dbReference type="Pfam" id="PF07715">
    <property type="entry name" value="Plug"/>
    <property type="match status" value="1"/>
</dbReference>
<feature type="domain" description="TonB-dependent receptor plug" evidence="9">
    <location>
        <begin position="149"/>
        <end position="228"/>
    </location>
</feature>
<evidence type="ECO:0000256" key="1">
    <source>
        <dbReference type="ARBA" id="ARBA00004571"/>
    </source>
</evidence>
<keyword evidence="6" id="KW-0472">Membrane</keyword>
<evidence type="ECO:0000256" key="8">
    <source>
        <dbReference type="SAM" id="SignalP"/>
    </source>
</evidence>
<comment type="subcellular location">
    <subcellularLocation>
        <location evidence="1">Cell outer membrane</location>
        <topology evidence="1">Multi-pass membrane protein</topology>
    </subcellularLocation>
</comment>
<evidence type="ECO:0000313" key="11">
    <source>
        <dbReference type="Proteomes" id="UP000198510"/>
    </source>
</evidence>
<dbReference type="Gene3D" id="2.40.170.20">
    <property type="entry name" value="TonB-dependent receptor, beta-barrel domain"/>
    <property type="match status" value="1"/>
</dbReference>
<keyword evidence="7" id="KW-0998">Cell outer membrane</keyword>
<feature type="signal peptide" evidence="8">
    <location>
        <begin position="1"/>
        <end position="27"/>
    </location>
</feature>
<keyword evidence="3" id="KW-1134">Transmembrane beta strand</keyword>
<dbReference type="InterPro" id="IPR008969">
    <property type="entry name" value="CarboxyPept-like_regulatory"/>
</dbReference>
<evidence type="ECO:0000259" key="9">
    <source>
        <dbReference type="Pfam" id="PF07715"/>
    </source>
</evidence>
<evidence type="ECO:0000256" key="3">
    <source>
        <dbReference type="ARBA" id="ARBA00022452"/>
    </source>
</evidence>
<dbReference type="PANTHER" id="PTHR30069:SF29">
    <property type="entry name" value="HEMOGLOBIN AND HEMOGLOBIN-HAPTOGLOBIN-BINDING PROTEIN 1-RELATED"/>
    <property type="match status" value="1"/>
</dbReference>
<protein>
    <submittedName>
        <fullName evidence="10">Outer membrane cobalamin receptor protein</fullName>
    </submittedName>
</protein>
<keyword evidence="5 8" id="KW-0732">Signal</keyword>
<dbReference type="Gene3D" id="2.60.40.1120">
    <property type="entry name" value="Carboxypeptidase-like, regulatory domain"/>
    <property type="match status" value="1"/>
</dbReference>
<dbReference type="PANTHER" id="PTHR30069">
    <property type="entry name" value="TONB-DEPENDENT OUTER MEMBRANE RECEPTOR"/>
    <property type="match status" value="1"/>
</dbReference>
<dbReference type="AlphaFoldDB" id="A0A1G9H2P1"/>
<dbReference type="InterPro" id="IPR039426">
    <property type="entry name" value="TonB-dep_rcpt-like"/>
</dbReference>
<evidence type="ECO:0000256" key="5">
    <source>
        <dbReference type="ARBA" id="ARBA00022729"/>
    </source>
</evidence>
<dbReference type="OrthoDB" id="1075473at2"/>
<evidence type="ECO:0000313" key="10">
    <source>
        <dbReference type="EMBL" id="SDL07064.1"/>
    </source>
</evidence>
<dbReference type="Pfam" id="PF13715">
    <property type="entry name" value="CarbopepD_reg_2"/>
    <property type="match status" value="1"/>
</dbReference>
<dbReference type="SUPFAM" id="SSF49464">
    <property type="entry name" value="Carboxypeptidase regulatory domain-like"/>
    <property type="match status" value="1"/>
</dbReference>
<dbReference type="InterPro" id="IPR037066">
    <property type="entry name" value="Plug_dom_sf"/>
</dbReference>
<organism evidence="10 11">
    <name type="scientific">Catalinimonas alkaloidigena</name>
    <dbReference type="NCBI Taxonomy" id="1075417"/>
    <lineage>
        <taxon>Bacteria</taxon>
        <taxon>Pseudomonadati</taxon>
        <taxon>Bacteroidota</taxon>
        <taxon>Cytophagia</taxon>
        <taxon>Cytophagales</taxon>
        <taxon>Catalimonadaceae</taxon>
        <taxon>Catalinimonas</taxon>
    </lineage>
</organism>
<dbReference type="STRING" id="1075417.SAMN05421823_104296"/>
<dbReference type="GO" id="GO:0009279">
    <property type="term" value="C:cell outer membrane"/>
    <property type="evidence" value="ECO:0007669"/>
    <property type="project" value="UniProtKB-SubCell"/>
</dbReference>
<proteinExistence type="predicted"/>
<dbReference type="InterPro" id="IPR012910">
    <property type="entry name" value="Plug_dom"/>
</dbReference>
<evidence type="ECO:0000256" key="7">
    <source>
        <dbReference type="ARBA" id="ARBA00023237"/>
    </source>
</evidence>
<sequence length="739" mass="82464">MTPPRPFVRACSRALRIGLWLSFSLVAATGWAQTTLSGKVTDPQGEVLVGANVYLLNTLDGASTDAEGRFAFQTEEQGAQVLVVSSLGFETLNLPVQLTDGTQEIPVKLRESVNSLNEVVIAAGSFEANSDGKVALMRPLDIASTAGAGADIAAAIQTLPGTQRTGDQTGLFVRGGDASESLTIIDGMVVQNAFQSNVPGVAQRSRFSPFQFKGISFSSGGYSARYGQALSSVLELSTLDLPEESTVSFGLNQAGLSASAAKLWENQAVEVTAGYTNLAPFLKVIPTNFDFYKIPQGGNGSARWLWKRGDTGLLKVMAMYSVTQSCITIPNPAEPGTWVRFGLTNHNSYANASYREALSAKWSLFTAASLSYNRDDIRQGSVPARNRDWRAQYRGEVAYDASEAVHVVAGVEWQRFRYQQTYDTLQSGFQEHLWAAYAEAEWKPRRWLAVKPGVRAERSTLLDRQNVGPRLSLAVMTGDHSQVSAAGGLFFQNPGNRYLLAAGQPYLSTPAVTDLRFQKAMHYIANYQWMRDDRTFRVEAYYKDYQQLIREQAPSYDPNPYRYVWWEYNNAGTGYAQGIDFFWRDKASVKNLEYWLSYSLVDTKRLYENFPEAATPTFVSNHNLNVILKYYIESLKLFVGGSYNYSSGRPYYRPDSPDFLSDRTPDYHNLALNAAYLTTIDNFFTVFYLSFDNITNRKNIFGYRYANEGQERYAIQPLLYRSLFVGVNISLSAFNKDEL</sequence>
<evidence type="ECO:0000256" key="2">
    <source>
        <dbReference type="ARBA" id="ARBA00022448"/>
    </source>
</evidence>
<dbReference type="RefSeq" id="WP_089682280.1">
    <property type="nucleotide sequence ID" value="NZ_FNFO01000004.1"/>
</dbReference>
<dbReference type="GO" id="GO:0015344">
    <property type="term" value="F:siderophore uptake transmembrane transporter activity"/>
    <property type="evidence" value="ECO:0007669"/>
    <property type="project" value="TreeGrafter"/>
</dbReference>
<keyword evidence="2" id="KW-0813">Transport</keyword>
<keyword evidence="4" id="KW-0812">Transmembrane</keyword>
<evidence type="ECO:0000256" key="6">
    <source>
        <dbReference type="ARBA" id="ARBA00023136"/>
    </source>
</evidence>
<dbReference type="GO" id="GO:0044718">
    <property type="term" value="P:siderophore transmembrane transport"/>
    <property type="evidence" value="ECO:0007669"/>
    <property type="project" value="TreeGrafter"/>
</dbReference>
<feature type="chain" id="PRO_5011461340" evidence="8">
    <location>
        <begin position="28"/>
        <end position="739"/>
    </location>
</feature>
<accession>A0A1G9H2P1</accession>
<reference evidence="10 11" key="1">
    <citation type="submission" date="2016-10" db="EMBL/GenBank/DDBJ databases">
        <authorList>
            <person name="de Groot N.N."/>
        </authorList>
    </citation>
    <scope>NUCLEOTIDE SEQUENCE [LARGE SCALE GENOMIC DNA]</scope>
    <source>
        <strain evidence="10 11">DSM 25186</strain>
    </source>
</reference>